<dbReference type="InterPro" id="IPR009078">
    <property type="entry name" value="Ferritin-like_SF"/>
</dbReference>
<dbReference type="Gene3D" id="1.10.620.20">
    <property type="entry name" value="Ribonucleotide Reductase, subunit A"/>
    <property type="match status" value="1"/>
</dbReference>
<keyword evidence="12" id="KW-1185">Reference proteome</keyword>
<dbReference type="InterPro" id="IPR000358">
    <property type="entry name" value="RNR_small_fam"/>
</dbReference>
<comment type="subunit">
    <text evidence="2">Tetramer of two alpha and two beta subunits.</text>
</comment>
<gene>
    <name evidence="11" type="ORF">SAMN04487752_1582</name>
</gene>
<dbReference type="InterPro" id="IPR012348">
    <property type="entry name" value="RNR-like"/>
</dbReference>
<dbReference type="PIRSF" id="PIRSF000355">
    <property type="entry name" value="NrdB"/>
    <property type="match status" value="1"/>
</dbReference>
<accession>A0A1H0ZKS7</accession>
<dbReference type="Pfam" id="PF00268">
    <property type="entry name" value="Ribonuc_red_sm"/>
    <property type="match status" value="1"/>
</dbReference>
<dbReference type="CDD" id="cd01049">
    <property type="entry name" value="RNRR2"/>
    <property type="match status" value="1"/>
</dbReference>
<dbReference type="EMBL" id="FNJW01000008">
    <property type="protein sequence ID" value="SDQ28098.1"/>
    <property type="molecule type" value="Genomic_DNA"/>
</dbReference>
<evidence type="ECO:0000256" key="7">
    <source>
        <dbReference type="ARBA" id="ARBA00047754"/>
    </source>
</evidence>
<comment type="cofactor">
    <cofactor evidence="8 10">
        <name>Fe cation</name>
        <dbReference type="ChEBI" id="CHEBI:24875"/>
    </cofactor>
    <text evidence="8 10">Binds 2 iron ions per subunit.</text>
</comment>
<dbReference type="EC" id="1.17.4.1" evidence="8"/>
<evidence type="ECO:0000256" key="5">
    <source>
        <dbReference type="ARBA" id="ARBA00023004"/>
    </source>
</evidence>
<evidence type="ECO:0000256" key="4">
    <source>
        <dbReference type="ARBA" id="ARBA00023002"/>
    </source>
</evidence>
<feature type="binding site" evidence="10">
    <location>
        <position position="191"/>
    </location>
    <ligand>
        <name>Fe cation</name>
        <dbReference type="ChEBI" id="CHEBI:24875"/>
        <label>2</label>
    </ligand>
</feature>
<comment type="similarity">
    <text evidence="1 8">Belongs to the ribonucleoside diphosphate reductase small chain family.</text>
</comment>
<keyword evidence="5 8" id="KW-0408">Iron</keyword>
<evidence type="ECO:0000256" key="3">
    <source>
        <dbReference type="ARBA" id="ARBA00022723"/>
    </source>
</evidence>
<dbReference type="NCBIfam" id="TIGR04171">
    <property type="entry name" value="RNR_1b_NrdF"/>
    <property type="match status" value="1"/>
</dbReference>
<dbReference type="PANTHER" id="PTHR23409">
    <property type="entry name" value="RIBONUCLEOSIDE-DIPHOSPHATE REDUCTASE SMALL CHAIN"/>
    <property type="match status" value="1"/>
</dbReference>
<feature type="binding site" evidence="10">
    <location>
        <position position="100"/>
    </location>
    <ligand>
        <name>Fe cation</name>
        <dbReference type="ChEBI" id="CHEBI:24875"/>
        <label>1</label>
    </ligand>
</feature>
<sequence length="318" mass="36866">MTSKHKVINWNRIEDELDDYVWDKATSQFWLDTRVPISNDLADWRELSSIEQDVIKKVVGGLALLDTLQSEKGVNAMREDVRTHKEAAILNNFLFMETIHAKSYGTILTSLNSIKSINEIYDWMNNDERMQYKAKRINDIYQTGNGLQKKIASIFLEGILYYSNFFAPLWYRGSNKLANLAELIKLIIRDESVHGTYLGYKFQLTYNELPEEEQKKLLDWMYPLLEDLMENELAYTEEIYSPIGIAEDVKTFVRYNANKSLQNMGFQAYYENADLSDVNPIVMNGISIETSNHDFFSQVGAGYLMGDAESMVDEDYDF</sequence>
<dbReference type="GO" id="GO:0046872">
    <property type="term" value="F:metal ion binding"/>
    <property type="evidence" value="ECO:0007669"/>
    <property type="project" value="UniProtKB-KW"/>
</dbReference>
<dbReference type="OrthoDB" id="9766544at2"/>
<reference evidence="12" key="1">
    <citation type="submission" date="2016-10" db="EMBL/GenBank/DDBJ databases">
        <authorList>
            <person name="Varghese N."/>
            <person name="Submissions S."/>
        </authorList>
    </citation>
    <scope>NUCLEOTIDE SEQUENCE [LARGE SCALE GENOMIC DNA]</scope>
    <source>
        <strain evidence="12">MPL-11</strain>
    </source>
</reference>
<dbReference type="RefSeq" id="WP_089976930.1">
    <property type="nucleotide sequence ID" value="NZ_CP084916.1"/>
</dbReference>
<evidence type="ECO:0000256" key="10">
    <source>
        <dbReference type="PIRSR" id="PIRSR000355-2"/>
    </source>
</evidence>
<evidence type="ECO:0000256" key="8">
    <source>
        <dbReference type="PIRNR" id="PIRNR000355"/>
    </source>
</evidence>
<dbReference type="UniPathway" id="UPA00326"/>
<keyword evidence="4 8" id="KW-0560">Oxidoreductase</keyword>
<dbReference type="GO" id="GO:0005971">
    <property type="term" value="C:ribonucleoside-diphosphate reductase complex"/>
    <property type="evidence" value="ECO:0007669"/>
    <property type="project" value="InterPro"/>
</dbReference>
<evidence type="ECO:0000256" key="1">
    <source>
        <dbReference type="ARBA" id="ARBA00009303"/>
    </source>
</evidence>
<comment type="function">
    <text evidence="8">Provides the precursors necessary for DNA synthesis. Catalyzes the biosynthesis of deoxyribonucleotides from the corresponding ribonucleotides.</text>
</comment>
<evidence type="ECO:0000256" key="9">
    <source>
        <dbReference type="PIRSR" id="PIRSR000355-1"/>
    </source>
</evidence>
<evidence type="ECO:0000313" key="11">
    <source>
        <dbReference type="EMBL" id="SDQ28098.1"/>
    </source>
</evidence>
<protein>
    <recommendedName>
        <fullName evidence="8">Ribonucleoside-diphosphate reductase subunit beta</fullName>
        <ecNumber evidence="8">1.17.4.1</ecNumber>
    </recommendedName>
</protein>
<dbReference type="PANTHER" id="PTHR23409:SF18">
    <property type="entry name" value="RIBONUCLEOSIDE-DIPHOSPHATE REDUCTASE SUBUNIT M2"/>
    <property type="match status" value="1"/>
</dbReference>
<dbReference type="SUPFAM" id="SSF47240">
    <property type="entry name" value="Ferritin-like"/>
    <property type="match status" value="1"/>
</dbReference>
<feature type="binding site" evidence="10">
    <location>
        <position position="97"/>
    </location>
    <ligand>
        <name>Fe cation</name>
        <dbReference type="ChEBI" id="CHEBI:24875"/>
        <label>1</label>
    </ligand>
</feature>
<feature type="binding site" evidence="10">
    <location>
        <position position="157"/>
    </location>
    <ligand>
        <name>Fe cation</name>
        <dbReference type="ChEBI" id="CHEBI:24875"/>
        <label>2</label>
    </ligand>
</feature>
<dbReference type="NCBIfam" id="NF007183">
    <property type="entry name" value="PRK09614.1-2"/>
    <property type="match status" value="1"/>
</dbReference>
<keyword evidence="3 8" id="KW-0479">Metal-binding</keyword>
<dbReference type="Proteomes" id="UP000199481">
    <property type="component" value="Unassembled WGS sequence"/>
</dbReference>
<organism evidence="11 12">
    <name type="scientific">Carnobacterium viridans</name>
    <dbReference type="NCBI Taxonomy" id="174587"/>
    <lineage>
        <taxon>Bacteria</taxon>
        <taxon>Bacillati</taxon>
        <taxon>Bacillota</taxon>
        <taxon>Bacilli</taxon>
        <taxon>Lactobacillales</taxon>
        <taxon>Carnobacteriaceae</taxon>
        <taxon>Carnobacterium</taxon>
    </lineage>
</organism>
<evidence type="ECO:0000256" key="6">
    <source>
        <dbReference type="ARBA" id="ARBA00023116"/>
    </source>
</evidence>
<feature type="binding site" evidence="10">
    <location>
        <position position="66"/>
    </location>
    <ligand>
        <name>Fe cation</name>
        <dbReference type="ChEBI" id="CHEBI:24875"/>
        <label>1</label>
    </ligand>
</feature>
<feature type="binding site" evidence="10">
    <location>
        <position position="194"/>
    </location>
    <ligand>
        <name>Fe cation</name>
        <dbReference type="ChEBI" id="CHEBI:24875"/>
        <label>2</label>
    </ligand>
</feature>
<name>A0A1H0ZKS7_9LACT</name>
<evidence type="ECO:0000313" key="12">
    <source>
        <dbReference type="Proteomes" id="UP000199481"/>
    </source>
</evidence>
<evidence type="ECO:0000256" key="2">
    <source>
        <dbReference type="ARBA" id="ARBA00011209"/>
    </source>
</evidence>
<feature type="active site" evidence="9">
    <location>
        <position position="104"/>
    </location>
</feature>
<dbReference type="GO" id="GO:0009263">
    <property type="term" value="P:deoxyribonucleotide biosynthetic process"/>
    <property type="evidence" value="ECO:0007669"/>
    <property type="project" value="UniProtKB-KW"/>
</dbReference>
<comment type="catalytic activity">
    <reaction evidence="7 8">
        <text>a 2'-deoxyribonucleoside 5'-diphosphate + [thioredoxin]-disulfide + H2O = a ribonucleoside 5'-diphosphate + [thioredoxin]-dithiol</text>
        <dbReference type="Rhea" id="RHEA:23252"/>
        <dbReference type="Rhea" id="RHEA-COMP:10698"/>
        <dbReference type="Rhea" id="RHEA-COMP:10700"/>
        <dbReference type="ChEBI" id="CHEBI:15377"/>
        <dbReference type="ChEBI" id="CHEBI:29950"/>
        <dbReference type="ChEBI" id="CHEBI:50058"/>
        <dbReference type="ChEBI" id="CHEBI:57930"/>
        <dbReference type="ChEBI" id="CHEBI:73316"/>
        <dbReference type="EC" id="1.17.4.1"/>
    </reaction>
</comment>
<dbReference type="AlphaFoldDB" id="A0A1H0ZKS7"/>
<dbReference type="InterPro" id="IPR026494">
    <property type="entry name" value="RNR_NrdF-like"/>
</dbReference>
<dbReference type="InterPro" id="IPR033909">
    <property type="entry name" value="RNR_small"/>
</dbReference>
<keyword evidence="6 8" id="KW-0215">Deoxyribonucleotide synthesis</keyword>
<feature type="binding site" evidence="10">
    <location>
        <position position="97"/>
    </location>
    <ligand>
        <name>Fe cation</name>
        <dbReference type="ChEBI" id="CHEBI:24875"/>
        <label>2</label>
    </ligand>
</feature>
<proteinExistence type="inferred from homology"/>
<dbReference type="GO" id="GO:0004748">
    <property type="term" value="F:ribonucleoside-diphosphate reductase activity, thioredoxin disulfide as acceptor"/>
    <property type="evidence" value="ECO:0007669"/>
    <property type="project" value="UniProtKB-EC"/>
</dbReference>